<name>A0A4Z1FWT8_9HELO</name>
<dbReference type="AlphaFoldDB" id="A0A4Z1FWT8"/>
<evidence type="ECO:0000313" key="2">
    <source>
        <dbReference type="Proteomes" id="UP000297910"/>
    </source>
</evidence>
<dbReference type="Proteomes" id="UP000297910">
    <property type="component" value="Unassembled WGS sequence"/>
</dbReference>
<keyword evidence="2" id="KW-1185">Reference proteome</keyword>
<dbReference type="EMBL" id="PQXI01000016">
    <property type="protein sequence ID" value="TGO29294.1"/>
    <property type="molecule type" value="Genomic_DNA"/>
</dbReference>
<accession>A0A4Z1FWT8</accession>
<gene>
    <name evidence="1" type="ORF">BPAE_0016g00160</name>
</gene>
<sequence length="126" mass="14897">MFGEAGMLRLYLRHLKVVRYSRLHEFNAFKCRWPLEAIESADPYSNCNSGQLLGLHRMPHEFHIRSEKRFDNRFNRLNAWYDWHRPSQGDEVLEDQPIYSPFVTDITRPNAVKPGPAISKRRIAVD</sequence>
<reference evidence="1 2" key="1">
    <citation type="submission" date="2017-12" db="EMBL/GenBank/DDBJ databases">
        <title>Comparative genomics of Botrytis spp.</title>
        <authorList>
            <person name="Valero-Jimenez C.A."/>
            <person name="Tapia P."/>
            <person name="Veloso J."/>
            <person name="Silva-Moreno E."/>
            <person name="Staats M."/>
            <person name="Valdes J.H."/>
            <person name="Van Kan J.A.L."/>
        </authorList>
    </citation>
    <scope>NUCLEOTIDE SEQUENCE [LARGE SCALE GENOMIC DNA]</scope>
    <source>
        <strain evidence="1 2">Bp0003</strain>
    </source>
</reference>
<proteinExistence type="predicted"/>
<comment type="caution">
    <text evidence="1">The sequence shown here is derived from an EMBL/GenBank/DDBJ whole genome shotgun (WGS) entry which is preliminary data.</text>
</comment>
<protein>
    <submittedName>
        <fullName evidence="1">Uncharacterized protein</fullName>
    </submittedName>
</protein>
<organism evidence="1 2">
    <name type="scientific">Botrytis paeoniae</name>
    <dbReference type="NCBI Taxonomy" id="278948"/>
    <lineage>
        <taxon>Eukaryota</taxon>
        <taxon>Fungi</taxon>
        <taxon>Dikarya</taxon>
        <taxon>Ascomycota</taxon>
        <taxon>Pezizomycotina</taxon>
        <taxon>Leotiomycetes</taxon>
        <taxon>Helotiales</taxon>
        <taxon>Sclerotiniaceae</taxon>
        <taxon>Botrytis</taxon>
    </lineage>
</organism>
<evidence type="ECO:0000313" key="1">
    <source>
        <dbReference type="EMBL" id="TGO29294.1"/>
    </source>
</evidence>